<dbReference type="EMBL" id="CAJVPJ010000107">
    <property type="protein sequence ID" value="CAG8478830.1"/>
    <property type="molecule type" value="Genomic_DNA"/>
</dbReference>
<dbReference type="AlphaFoldDB" id="A0A9N8W9Z3"/>
<proteinExistence type="predicted"/>
<dbReference type="InterPro" id="IPR000237">
    <property type="entry name" value="GRIP_dom"/>
</dbReference>
<evidence type="ECO:0000256" key="3">
    <source>
        <dbReference type="ARBA" id="ARBA00023054"/>
    </source>
</evidence>
<gene>
    <name evidence="7" type="ORF">POCULU_LOCUS1432</name>
</gene>
<dbReference type="GO" id="GO:0031267">
    <property type="term" value="F:small GTPase binding"/>
    <property type="evidence" value="ECO:0007669"/>
    <property type="project" value="TreeGrafter"/>
</dbReference>
<dbReference type="PROSITE" id="PS50913">
    <property type="entry name" value="GRIP"/>
    <property type="match status" value="1"/>
</dbReference>
<dbReference type="GO" id="GO:0006888">
    <property type="term" value="P:endoplasmic reticulum to Golgi vesicle-mediated transport"/>
    <property type="evidence" value="ECO:0007669"/>
    <property type="project" value="TreeGrafter"/>
</dbReference>
<evidence type="ECO:0000256" key="2">
    <source>
        <dbReference type="ARBA" id="ARBA00023034"/>
    </source>
</evidence>
<accession>A0A9N8W9Z3</accession>
<dbReference type="GO" id="GO:0007030">
    <property type="term" value="P:Golgi organization"/>
    <property type="evidence" value="ECO:0007669"/>
    <property type="project" value="TreeGrafter"/>
</dbReference>
<feature type="region of interest" description="Disordered" evidence="5">
    <location>
        <begin position="1"/>
        <end position="43"/>
    </location>
</feature>
<reference evidence="7" key="1">
    <citation type="submission" date="2021-06" db="EMBL/GenBank/DDBJ databases">
        <authorList>
            <person name="Kallberg Y."/>
            <person name="Tangrot J."/>
            <person name="Rosling A."/>
        </authorList>
    </citation>
    <scope>NUCLEOTIDE SEQUENCE</scope>
    <source>
        <strain evidence="7">IA702</strain>
    </source>
</reference>
<evidence type="ECO:0000259" key="6">
    <source>
        <dbReference type="PROSITE" id="PS50913"/>
    </source>
</evidence>
<dbReference type="GO" id="GO:0005794">
    <property type="term" value="C:Golgi apparatus"/>
    <property type="evidence" value="ECO:0007669"/>
    <property type="project" value="UniProtKB-SubCell"/>
</dbReference>
<dbReference type="Proteomes" id="UP000789572">
    <property type="component" value="Unassembled WGS sequence"/>
</dbReference>
<dbReference type="OrthoDB" id="71227at2759"/>
<feature type="region of interest" description="Disordered" evidence="5">
    <location>
        <begin position="486"/>
        <end position="541"/>
    </location>
</feature>
<dbReference type="Pfam" id="PF10375">
    <property type="entry name" value="GRAB"/>
    <property type="match status" value="1"/>
</dbReference>
<feature type="domain" description="GRIP" evidence="6">
    <location>
        <begin position="434"/>
        <end position="485"/>
    </location>
</feature>
<dbReference type="PANTHER" id="PTHR18921:SF2">
    <property type="entry name" value="THYROID RECEPTOR-INTERACTING PROTEIN 11"/>
    <property type="match status" value="1"/>
</dbReference>
<comment type="subcellular location">
    <subcellularLocation>
        <location evidence="1">Golgi apparatus</location>
    </subcellularLocation>
</comment>
<feature type="coiled-coil region" evidence="4">
    <location>
        <begin position="98"/>
        <end position="415"/>
    </location>
</feature>
<keyword evidence="3 4" id="KW-0175">Coiled coil</keyword>
<protein>
    <submittedName>
        <fullName evidence="7">2505_t:CDS:1</fullName>
    </submittedName>
</protein>
<sequence>MAKKNRKNDANIARSVQTNGARNAEEATATLDSNEDISIETSNTVEPQIEPQIEPQTMMNTINTNIEAQNTTAQGQNIPQDYANEQLVLNQEAVVQALLHLRSELAKVQIEKNELESEHTSLLEQLKSIKQSNGTAHQDASLDELRNRLEETNNEKQALMKERDDLASELQNTKNDKQRLETEHEGIIAKVKVFADKVKSDMEELEKAREQVIDLTQQKQQLMKLVSELNVELEDVKGQCQTLTRELEMSRSHSMKIDQQAAQELIQKDGIIQKLEDDLENVNREKREWEMVAMQLRGSKDDMIACVKQLEREIEVLQSEKEAIKLEKEAESESLNNLQGVLEEFQAAKESEIREIVEGIERKLSITATELSEYKGRAIRAENELSQVKDEINRVQQYEKDIKEKNLLIGKLRHEAVILNEHLTEALRRMREESSENNVDRRLITNLLIAFFNTPRGDSKRFEILQLMGSVLHWTDEQKEQVGLIRRAPSTPRSPDERTSRWGSGLWTPTTERPRNRLSEDIPRTRAVSAEIPRTDEGSRESFSDMWISFLLNEATRDNGNGRESESTNTENRAT</sequence>
<keyword evidence="2" id="KW-0333">Golgi apparatus</keyword>
<comment type="caution">
    <text evidence="7">The sequence shown here is derived from an EMBL/GenBank/DDBJ whole genome shotgun (WGS) entry which is preliminary data.</text>
</comment>
<organism evidence="7 8">
    <name type="scientific">Paraglomus occultum</name>
    <dbReference type="NCBI Taxonomy" id="144539"/>
    <lineage>
        <taxon>Eukaryota</taxon>
        <taxon>Fungi</taxon>
        <taxon>Fungi incertae sedis</taxon>
        <taxon>Mucoromycota</taxon>
        <taxon>Glomeromycotina</taxon>
        <taxon>Glomeromycetes</taxon>
        <taxon>Paraglomerales</taxon>
        <taxon>Paraglomeraceae</taxon>
        <taxon>Paraglomus</taxon>
    </lineage>
</organism>
<evidence type="ECO:0000256" key="4">
    <source>
        <dbReference type="SAM" id="Coils"/>
    </source>
</evidence>
<evidence type="ECO:0000256" key="1">
    <source>
        <dbReference type="ARBA" id="ARBA00004555"/>
    </source>
</evidence>
<dbReference type="InterPro" id="IPR019459">
    <property type="entry name" value="GRAB"/>
</dbReference>
<name>A0A9N8W9Z3_9GLOM</name>
<keyword evidence="8" id="KW-1185">Reference proteome</keyword>
<evidence type="ECO:0000256" key="5">
    <source>
        <dbReference type="SAM" id="MobiDB-lite"/>
    </source>
</evidence>
<evidence type="ECO:0000313" key="7">
    <source>
        <dbReference type="EMBL" id="CAG8478830.1"/>
    </source>
</evidence>
<dbReference type="PANTHER" id="PTHR18921">
    <property type="entry name" value="MYOSIN HEAVY CHAIN - RELATED"/>
    <property type="match status" value="1"/>
</dbReference>
<evidence type="ECO:0000313" key="8">
    <source>
        <dbReference type="Proteomes" id="UP000789572"/>
    </source>
</evidence>
<feature type="region of interest" description="Disordered" evidence="5">
    <location>
        <begin position="554"/>
        <end position="575"/>
    </location>
</feature>
<feature type="compositionally biased region" description="Basic and acidic residues" evidence="5">
    <location>
        <begin position="512"/>
        <end position="524"/>
    </location>
</feature>
<feature type="compositionally biased region" description="Basic and acidic residues" evidence="5">
    <location>
        <begin position="555"/>
        <end position="566"/>
    </location>
</feature>